<evidence type="ECO:0000313" key="2">
    <source>
        <dbReference type="EMBL" id="MCU6764492.1"/>
    </source>
</evidence>
<keyword evidence="3" id="KW-1185">Reference proteome</keyword>
<dbReference type="InterPro" id="IPR025464">
    <property type="entry name" value="DUF4315"/>
</dbReference>
<dbReference type="GeneID" id="86990189"/>
<dbReference type="EMBL" id="JAOQJL010000005">
    <property type="protein sequence ID" value="MCU6764492.1"/>
    <property type="molecule type" value="Genomic_DNA"/>
</dbReference>
<reference evidence="2 3" key="1">
    <citation type="journal article" date="2021" name="ISME Commun">
        <title>Automated analysis of genomic sequences facilitates high-throughput and comprehensive description of bacteria.</title>
        <authorList>
            <person name="Hitch T.C.A."/>
        </authorList>
    </citation>
    <scope>NUCLEOTIDE SEQUENCE [LARGE SCALE GENOMIC DNA]</scope>
    <source>
        <strain evidence="2 3">Sanger_23</strain>
    </source>
</reference>
<evidence type="ECO:0000256" key="1">
    <source>
        <dbReference type="SAM" id="MobiDB-lite"/>
    </source>
</evidence>
<evidence type="ECO:0000313" key="3">
    <source>
        <dbReference type="Proteomes" id="UP001652409"/>
    </source>
</evidence>
<dbReference type="RefSeq" id="WP_012744294.1">
    <property type="nucleotide sequence ID" value="NZ_JAOQJL010000005.1"/>
</dbReference>
<organism evidence="2 3">
    <name type="scientific">Blautia ammoniilytica</name>
    <dbReference type="NCBI Taxonomy" id="2981782"/>
    <lineage>
        <taxon>Bacteria</taxon>
        <taxon>Bacillati</taxon>
        <taxon>Bacillota</taxon>
        <taxon>Clostridia</taxon>
        <taxon>Lachnospirales</taxon>
        <taxon>Lachnospiraceae</taxon>
        <taxon>Blautia</taxon>
    </lineage>
</organism>
<sequence>MDSGDGKEKGGITAARKGEEMKSLEKATADYEKAKEKMEASKARYEADLKRFKAAEIAKTEAENLEIVRIIRAMDMSIPELEAFKKKMKNELPGRVEIQKEEIKADDESGKNETEEENKY</sequence>
<proteinExistence type="predicted"/>
<dbReference type="Pfam" id="PF14193">
    <property type="entry name" value="DUF4315"/>
    <property type="match status" value="1"/>
</dbReference>
<gene>
    <name evidence="2" type="ORF">OCV61_03590</name>
</gene>
<comment type="caution">
    <text evidence="2">The sequence shown here is derived from an EMBL/GenBank/DDBJ whole genome shotgun (WGS) entry which is preliminary data.</text>
</comment>
<accession>A0ABT2TSH7</accession>
<feature type="region of interest" description="Disordered" evidence="1">
    <location>
        <begin position="1"/>
        <end position="24"/>
    </location>
</feature>
<feature type="region of interest" description="Disordered" evidence="1">
    <location>
        <begin position="98"/>
        <end position="120"/>
    </location>
</feature>
<protein>
    <submittedName>
        <fullName evidence="2">DUF4315 family protein</fullName>
    </submittedName>
</protein>
<dbReference type="Proteomes" id="UP001652409">
    <property type="component" value="Unassembled WGS sequence"/>
</dbReference>
<name>A0ABT2TSH7_9FIRM</name>